<dbReference type="Pfam" id="PF00700">
    <property type="entry name" value="Flagellin_C"/>
    <property type="match status" value="1"/>
</dbReference>
<keyword evidence="6" id="KW-0966">Cell projection</keyword>
<sequence length="296" mass="31363">MAIQRVTQNMLSERSVSSLQLGLSKLAKLQEQLSTGRILNRPSDSPPDTTAAMRIRSSLADVRQYARNANDGNGWLTQLDSSLTTMNDQVLRARDLALQGANEGGVGPVAREALAAEVDQIRAGLIDTANSSYLGRPVFGGVTAGTKAYDATGTYVGTPGAVNRTISEGSTIRVDVDGQQAFGPTGDSVFDHLAALSTALRAGDQVGIRAGMTALNADRDRITTTQTDVGSRQIRVEAAIQAAGDDELKLKTSLSSVENADLPKVIVDLQMQQTAYQASLAATSRVMQPSLLDFLR</sequence>
<dbReference type="Gene3D" id="1.20.1330.10">
    <property type="entry name" value="f41 fragment of flagellin, N-terminal domain"/>
    <property type="match status" value="1"/>
</dbReference>
<dbReference type="InterPro" id="IPR013384">
    <property type="entry name" value="Flagell_FlgL"/>
</dbReference>
<evidence type="ECO:0000313" key="7">
    <source>
        <dbReference type="Proteomes" id="UP000267128"/>
    </source>
</evidence>
<dbReference type="GO" id="GO:0071973">
    <property type="term" value="P:bacterial-type flagellum-dependent cell motility"/>
    <property type="evidence" value="ECO:0007669"/>
    <property type="project" value="InterPro"/>
</dbReference>
<gene>
    <name evidence="6" type="primary">flgL</name>
    <name evidence="6" type="ORF">EFK50_16805</name>
</gene>
<dbReference type="GO" id="GO:0009424">
    <property type="term" value="C:bacterial-type flagellum hook"/>
    <property type="evidence" value="ECO:0007669"/>
    <property type="project" value="InterPro"/>
</dbReference>
<accession>A0A3N0CC80</accession>
<dbReference type="SUPFAM" id="SSF64518">
    <property type="entry name" value="Phase 1 flagellin"/>
    <property type="match status" value="1"/>
</dbReference>
<keyword evidence="3" id="KW-0975">Bacterial flagellum</keyword>
<dbReference type="Pfam" id="PF00669">
    <property type="entry name" value="Flagellin_N"/>
    <property type="match status" value="1"/>
</dbReference>
<evidence type="ECO:0000313" key="6">
    <source>
        <dbReference type="EMBL" id="RNL61044.1"/>
    </source>
</evidence>
<name>A0A3N0CC80_9ACTN</name>
<evidence type="ECO:0000256" key="3">
    <source>
        <dbReference type="ARBA" id="ARBA00023143"/>
    </source>
</evidence>
<dbReference type="InterPro" id="IPR046358">
    <property type="entry name" value="Flagellin_C"/>
</dbReference>
<evidence type="ECO:0000259" key="4">
    <source>
        <dbReference type="Pfam" id="PF00669"/>
    </source>
</evidence>
<dbReference type="OrthoDB" id="9758307at2"/>
<evidence type="ECO:0000259" key="5">
    <source>
        <dbReference type="Pfam" id="PF00700"/>
    </source>
</evidence>
<organism evidence="6 7">
    <name type="scientific">Nocardioides marmoriginsengisoli</name>
    <dbReference type="NCBI Taxonomy" id="661483"/>
    <lineage>
        <taxon>Bacteria</taxon>
        <taxon>Bacillati</taxon>
        <taxon>Actinomycetota</taxon>
        <taxon>Actinomycetes</taxon>
        <taxon>Propionibacteriales</taxon>
        <taxon>Nocardioidaceae</taxon>
        <taxon>Nocardioides</taxon>
    </lineage>
</organism>
<comment type="similarity">
    <text evidence="2">Belongs to the bacterial flagellin family.</text>
</comment>
<keyword evidence="6" id="KW-0282">Flagellum</keyword>
<comment type="subcellular location">
    <subcellularLocation>
        <location evidence="1">Bacterial flagellum</location>
    </subcellularLocation>
</comment>
<evidence type="ECO:0000256" key="1">
    <source>
        <dbReference type="ARBA" id="ARBA00004365"/>
    </source>
</evidence>
<proteinExistence type="inferred from homology"/>
<dbReference type="PANTHER" id="PTHR42792">
    <property type="entry name" value="FLAGELLIN"/>
    <property type="match status" value="1"/>
</dbReference>
<dbReference type="InterPro" id="IPR001029">
    <property type="entry name" value="Flagellin_N"/>
</dbReference>
<keyword evidence="6" id="KW-0969">Cilium</keyword>
<evidence type="ECO:0000256" key="2">
    <source>
        <dbReference type="ARBA" id="ARBA00005709"/>
    </source>
</evidence>
<protein>
    <submittedName>
        <fullName evidence="6">Flagellar hook-associated protein 3</fullName>
    </submittedName>
</protein>
<dbReference type="RefSeq" id="WP_123228760.1">
    <property type="nucleotide sequence ID" value="NZ_RJSE01000008.1"/>
</dbReference>
<reference evidence="6 7" key="1">
    <citation type="submission" date="2018-11" db="EMBL/GenBank/DDBJ databases">
        <authorList>
            <person name="Li F."/>
        </authorList>
    </citation>
    <scope>NUCLEOTIDE SEQUENCE [LARGE SCALE GENOMIC DNA]</scope>
    <source>
        <strain evidence="6 7">Gsoil 097</strain>
    </source>
</reference>
<dbReference type="NCBIfam" id="TIGR02550">
    <property type="entry name" value="flagell_flgL"/>
    <property type="match status" value="1"/>
</dbReference>
<dbReference type="InterPro" id="IPR001492">
    <property type="entry name" value="Flagellin"/>
</dbReference>
<feature type="domain" description="Flagellin N-terminal" evidence="4">
    <location>
        <begin position="7"/>
        <end position="130"/>
    </location>
</feature>
<dbReference type="GO" id="GO:0005198">
    <property type="term" value="F:structural molecule activity"/>
    <property type="evidence" value="ECO:0007669"/>
    <property type="project" value="InterPro"/>
</dbReference>
<feature type="domain" description="Flagellin C-terminal" evidence="5">
    <location>
        <begin position="218"/>
        <end position="295"/>
    </location>
</feature>
<comment type="caution">
    <text evidence="6">The sequence shown here is derived from an EMBL/GenBank/DDBJ whole genome shotgun (WGS) entry which is preliminary data.</text>
</comment>
<dbReference type="PANTHER" id="PTHR42792:SF1">
    <property type="entry name" value="FLAGELLAR HOOK-ASSOCIATED PROTEIN 3"/>
    <property type="match status" value="1"/>
</dbReference>
<keyword evidence="7" id="KW-1185">Reference proteome</keyword>
<dbReference type="AlphaFoldDB" id="A0A3N0CC80"/>
<dbReference type="Proteomes" id="UP000267128">
    <property type="component" value="Unassembled WGS sequence"/>
</dbReference>
<dbReference type="EMBL" id="RJSE01000008">
    <property type="protein sequence ID" value="RNL61044.1"/>
    <property type="molecule type" value="Genomic_DNA"/>
</dbReference>